<evidence type="ECO:0000313" key="1">
    <source>
        <dbReference type="EMBL" id="CAL1285523.1"/>
    </source>
</evidence>
<keyword evidence="2" id="KW-1185">Reference proteome</keyword>
<comment type="caution">
    <text evidence="1">The sequence shown here is derived from an EMBL/GenBank/DDBJ whole genome shotgun (WGS) entry which is preliminary data.</text>
</comment>
<evidence type="ECO:0000313" key="2">
    <source>
        <dbReference type="Proteomes" id="UP001497382"/>
    </source>
</evidence>
<feature type="non-terminal residue" evidence="1">
    <location>
        <position position="83"/>
    </location>
</feature>
<proteinExistence type="predicted"/>
<protein>
    <submittedName>
        <fullName evidence="1">Uncharacterized protein</fullName>
    </submittedName>
</protein>
<gene>
    <name evidence="1" type="ORF">LARSCL_LOCUS13754</name>
</gene>
<dbReference type="AlphaFoldDB" id="A0AAV2ANF2"/>
<name>A0AAV2ANF2_9ARAC</name>
<reference evidence="1 2" key="1">
    <citation type="submission" date="2024-04" db="EMBL/GenBank/DDBJ databases">
        <authorList>
            <person name="Rising A."/>
            <person name="Reimegard J."/>
            <person name="Sonavane S."/>
            <person name="Akerstrom W."/>
            <person name="Nylinder S."/>
            <person name="Hedman E."/>
            <person name="Kallberg Y."/>
        </authorList>
    </citation>
    <scope>NUCLEOTIDE SEQUENCE [LARGE SCALE GENOMIC DNA]</scope>
</reference>
<accession>A0AAV2ANF2</accession>
<dbReference type="Proteomes" id="UP001497382">
    <property type="component" value="Unassembled WGS sequence"/>
</dbReference>
<sequence>MKLSKKSLLICLKEPPVLTILQQVSRPKRCSVTSEDTVNTFDSKSFLLYRNGNVCRPTVFMQDGATLHIGRQIKKLFRANFGE</sequence>
<organism evidence="1 2">
    <name type="scientific">Larinioides sclopetarius</name>
    <dbReference type="NCBI Taxonomy" id="280406"/>
    <lineage>
        <taxon>Eukaryota</taxon>
        <taxon>Metazoa</taxon>
        <taxon>Ecdysozoa</taxon>
        <taxon>Arthropoda</taxon>
        <taxon>Chelicerata</taxon>
        <taxon>Arachnida</taxon>
        <taxon>Araneae</taxon>
        <taxon>Araneomorphae</taxon>
        <taxon>Entelegynae</taxon>
        <taxon>Araneoidea</taxon>
        <taxon>Araneidae</taxon>
        <taxon>Larinioides</taxon>
    </lineage>
</organism>
<dbReference type="EMBL" id="CAXIEN010000192">
    <property type="protein sequence ID" value="CAL1285523.1"/>
    <property type="molecule type" value="Genomic_DNA"/>
</dbReference>